<dbReference type="Gene3D" id="3.60.10.10">
    <property type="entry name" value="Endonuclease/exonuclease/phosphatase"/>
    <property type="match status" value="1"/>
</dbReference>
<dbReference type="Proteomes" id="UP000663880">
    <property type="component" value="Unassembled WGS sequence"/>
</dbReference>
<dbReference type="AlphaFoldDB" id="A0A821UG12"/>
<gene>
    <name evidence="1" type="ORF">PMACD_LOCUS10305</name>
</gene>
<evidence type="ECO:0000313" key="1">
    <source>
        <dbReference type="EMBL" id="CAF4889258.1"/>
    </source>
</evidence>
<evidence type="ECO:0000313" key="2">
    <source>
        <dbReference type="Proteomes" id="UP000663880"/>
    </source>
</evidence>
<dbReference type="SUPFAM" id="SSF56219">
    <property type="entry name" value="DNase I-like"/>
    <property type="match status" value="1"/>
</dbReference>
<organism evidence="1 2">
    <name type="scientific">Pieris macdunnoughi</name>
    <dbReference type="NCBI Taxonomy" id="345717"/>
    <lineage>
        <taxon>Eukaryota</taxon>
        <taxon>Metazoa</taxon>
        <taxon>Ecdysozoa</taxon>
        <taxon>Arthropoda</taxon>
        <taxon>Hexapoda</taxon>
        <taxon>Insecta</taxon>
        <taxon>Pterygota</taxon>
        <taxon>Neoptera</taxon>
        <taxon>Endopterygota</taxon>
        <taxon>Lepidoptera</taxon>
        <taxon>Glossata</taxon>
        <taxon>Ditrysia</taxon>
        <taxon>Papilionoidea</taxon>
        <taxon>Pieridae</taxon>
        <taxon>Pierinae</taxon>
        <taxon>Pieris</taxon>
    </lineage>
</organism>
<sequence length="343" mass="39068">MGGLRLQHWNARGLACKATYFKHLLSSQDIAVALVSETHLTAASRLRIPGYEVYRQHHVDTTGRAYSGLAVMVRRRIPHRLLPDVAVTECSALEMITLERIREIFSGESSFPDIPMEVSEVPQRSVDPLEFSSNLRSDLIYAQFRFEIDFILRQINKNLILIQNHICDFLHLKWTTLYPPDLPRKVAQYATFSPYSLGEFKDGLYKITFTIETKLLLSLRIPLNRKHGMFKVIDEHNNITLWVEPISKILYADPIWTHYSMVASWLPMINGTGIDPLTGKVINPKTANTPISLIEQAEEYYSKALYSQGSLAGIIEDNIYYNSPAFPAGDSSVSSSRWSGWFI</sequence>
<keyword evidence="2" id="KW-1185">Reference proteome</keyword>
<name>A0A821UG12_9NEOP</name>
<comment type="caution">
    <text evidence="1">The sequence shown here is derived from an EMBL/GenBank/DDBJ whole genome shotgun (WGS) entry which is preliminary data.</text>
</comment>
<accession>A0A821UG12</accession>
<dbReference type="OrthoDB" id="6931196at2759"/>
<dbReference type="EMBL" id="CAJOBZ010000031">
    <property type="protein sequence ID" value="CAF4889258.1"/>
    <property type="molecule type" value="Genomic_DNA"/>
</dbReference>
<dbReference type="InterPro" id="IPR036691">
    <property type="entry name" value="Endo/exonu/phosph_ase_sf"/>
</dbReference>
<proteinExistence type="predicted"/>
<protein>
    <submittedName>
        <fullName evidence="1">Uncharacterized protein</fullName>
    </submittedName>
</protein>
<reference evidence="1" key="1">
    <citation type="submission" date="2021-02" db="EMBL/GenBank/DDBJ databases">
        <authorList>
            <person name="Steward A R."/>
        </authorList>
    </citation>
    <scope>NUCLEOTIDE SEQUENCE</scope>
</reference>